<sequence>MQSRENRRELFRVSFTETVWGKLTLLGQGGVTVRLLDISSQGALVESDLELSTKSRLFLDFKLNSVPFSVPGTVIRKVVHPEFTHYGIQFSENREQFNQLFRELNRYAIRKAKPYLEME</sequence>
<dbReference type="EMBL" id="NOKQ01000196">
    <property type="protein sequence ID" value="OZS78376.1"/>
    <property type="molecule type" value="Genomic_DNA"/>
</dbReference>
<dbReference type="GO" id="GO:0035438">
    <property type="term" value="F:cyclic-di-GMP binding"/>
    <property type="evidence" value="ECO:0007669"/>
    <property type="project" value="InterPro"/>
</dbReference>
<dbReference type="Proteomes" id="UP000217065">
    <property type="component" value="Unassembled WGS sequence"/>
</dbReference>
<comment type="caution">
    <text evidence="2">The sequence shown here is derived from an EMBL/GenBank/DDBJ whole genome shotgun (WGS) entry which is preliminary data.</text>
</comment>
<gene>
    <name evidence="2" type="ORF">CF394_06360</name>
</gene>
<dbReference type="SUPFAM" id="SSF141371">
    <property type="entry name" value="PilZ domain-like"/>
    <property type="match status" value="1"/>
</dbReference>
<name>A0A264W462_9BACL</name>
<evidence type="ECO:0000259" key="1">
    <source>
        <dbReference type="Pfam" id="PF07238"/>
    </source>
</evidence>
<feature type="domain" description="PilZ" evidence="1">
    <location>
        <begin position="26"/>
        <end position="101"/>
    </location>
</feature>
<protein>
    <recommendedName>
        <fullName evidence="1">PilZ domain-containing protein</fullName>
    </recommendedName>
</protein>
<proteinExistence type="predicted"/>
<dbReference type="InterPro" id="IPR009875">
    <property type="entry name" value="PilZ_domain"/>
</dbReference>
<keyword evidence="3" id="KW-1185">Reference proteome</keyword>
<dbReference type="Pfam" id="PF07238">
    <property type="entry name" value="PilZ"/>
    <property type="match status" value="1"/>
</dbReference>
<dbReference type="AlphaFoldDB" id="A0A264W462"/>
<evidence type="ECO:0000313" key="2">
    <source>
        <dbReference type="EMBL" id="OZS78376.1"/>
    </source>
</evidence>
<evidence type="ECO:0000313" key="3">
    <source>
        <dbReference type="Proteomes" id="UP000217065"/>
    </source>
</evidence>
<accession>A0A264W462</accession>
<dbReference type="OrthoDB" id="2877161at2"/>
<reference evidence="2 3" key="1">
    <citation type="submission" date="2017-07" db="EMBL/GenBank/DDBJ databases">
        <title>Tetzosporium hominis gen.nov. sp.nov.</title>
        <authorList>
            <person name="Tetz G."/>
            <person name="Tetz V."/>
        </authorList>
    </citation>
    <scope>NUCLEOTIDE SEQUENCE [LARGE SCALE GENOMIC DNA]</scope>
    <source>
        <strain evidence="2 3">VT-49</strain>
    </source>
</reference>
<dbReference type="RefSeq" id="WP_094942396.1">
    <property type="nucleotide sequence ID" value="NZ_NOKQ01000196.1"/>
</dbReference>
<organism evidence="2 3">
    <name type="scientific">Tetzosporium hominis</name>
    <dbReference type="NCBI Taxonomy" id="2020506"/>
    <lineage>
        <taxon>Bacteria</taxon>
        <taxon>Bacillati</taxon>
        <taxon>Bacillota</taxon>
        <taxon>Bacilli</taxon>
        <taxon>Bacillales</taxon>
        <taxon>Caryophanaceae</taxon>
        <taxon>Tetzosporium</taxon>
    </lineage>
</organism>
<dbReference type="Gene3D" id="2.40.10.220">
    <property type="entry name" value="predicted glycosyltransferase like domains"/>
    <property type="match status" value="1"/>
</dbReference>